<name>A0A9D3MQ35_ANGAN</name>
<feature type="transmembrane region" description="Helical" evidence="1">
    <location>
        <begin position="45"/>
        <end position="67"/>
    </location>
</feature>
<dbReference type="AlphaFoldDB" id="A0A9D3MQ35"/>
<feature type="chain" id="PRO_5038583740" evidence="2">
    <location>
        <begin position="22"/>
        <end position="92"/>
    </location>
</feature>
<evidence type="ECO:0000256" key="1">
    <source>
        <dbReference type="SAM" id="Phobius"/>
    </source>
</evidence>
<gene>
    <name evidence="3" type="ORF">ANANG_G00068890</name>
</gene>
<keyword evidence="1" id="KW-0812">Transmembrane</keyword>
<keyword evidence="2" id="KW-0732">Signal</keyword>
<proteinExistence type="predicted"/>
<evidence type="ECO:0000313" key="4">
    <source>
        <dbReference type="Proteomes" id="UP001044222"/>
    </source>
</evidence>
<sequence>MMLLTAVVIFCLLSSLPLKSAQIVGEPSVIDGSKFPVRLPDTPGQSYLSLVLLALTAGLSGSVYICVMRYICTGCCKPIVVGPHTENLTGEV</sequence>
<keyword evidence="4" id="KW-1185">Reference proteome</keyword>
<dbReference type="Proteomes" id="UP001044222">
    <property type="component" value="Unassembled WGS sequence"/>
</dbReference>
<evidence type="ECO:0000256" key="2">
    <source>
        <dbReference type="SAM" id="SignalP"/>
    </source>
</evidence>
<accession>A0A9D3MQ35</accession>
<comment type="caution">
    <text evidence="3">The sequence shown here is derived from an EMBL/GenBank/DDBJ whole genome shotgun (WGS) entry which is preliminary data.</text>
</comment>
<reference evidence="3" key="1">
    <citation type="submission" date="2021-01" db="EMBL/GenBank/DDBJ databases">
        <title>A chromosome-scale assembly of European eel, Anguilla anguilla.</title>
        <authorList>
            <person name="Henkel C."/>
            <person name="Jong-Raadsen S.A."/>
            <person name="Dufour S."/>
            <person name="Weltzien F.-A."/>
            <person name="Palstra A.P."/>
            <person name="Pelster B."/>
            <person name="Spaink H.P."/>
            <person name="Van Den Thillart G.E."/>
            <person name="Jansen H."/>
            <person name="Zahm M."/>
            <person name="Klopp C."/>
            <person name="Cedric C."/>
            <person name="Louis A."/>
            <person name="Berthelot C."/>
            <person name="Parey E."/>
            <person name="Roest Crollius H."/>
            <person name="Montfort J."/>
            <person name="Robinson-Rechavi M."/>
            <person name="Bucao C."/>
            <person name="Bouchez O."/>
            <person name="Gislard M."/>
            <person name="Lluch J."/>
            <person name="Milhes M."/>
            <person name="Lampietro C."/>
            <person name="Lopez Roques C."/>
            <person name="Donnadieu C."/>
            <person name="Braasch I."/>
            <person name="Desvignes T."/>
            <person name="Postlethwait J."/>
            <person name="Bobe J."/>
            <person name="Guiguen Y."/>
            <person name="Dirks R."/>
        </authorList>
    </citation>
    <scope>NUCLEOTIDE SEQUENCE</scope>
    <source>
        <strain evidence="3">Tag_6206</strain>
        <tissue evidence="3">Liver</tissue>
    </source>
</reference>
<organism evidence="3 4">
    <name type="scientific">Anguilla anguilla</name>
    <name type="common">European freshwater eel</name>
    <name type="synonym">Muraena anguilla</name>
    <dbReference type="NCBI Taxonomy" id="7936"/>
    <lineage>
        <taxon>Eukaryota</taxon>
        <taxon>Metazoa</taxon>
        <taxon>Chordata</taxon>
        <taxon>Craniata</taxon>
        <taxon>Vertebrata</taxon>
        <taxon>Euteleostomi</taxon>
        <taxon>Actinopterygii</taxon>
        <taxon>Neopterygii</taxon>
        <taxon>Teleostei</taxon>
        <taxon>Anguilliformes</taxon>
        <taxon>Anguillidae</taxon>
        <taxon>Anguilla</taxon>
    </lineage>
</organism>
<feature type="signal peptide" evidence="2">
    <location>
        <begin position="1"/>
        <end position="21"/>
    </location>
</feature>
<evidence type="ECO:0000313" key="3">
    <source>
        <dbReference type="EMBL" id="KAG5853039.1"/>
    </source>
</evidence>
<keyword evidence="1" id="KW-0472">Membrane</keyword>
<dbReference type="EMBL" id="JAFIRN010000003">
    <property type="protein sequence ID" value="KAG5853039.1"/>
    <property type="molecule type" value="Genomic_DNA"/>
</dbReference>
<protein>
    <submittedName>
        <fullName evidence="3">Uncharacterized protein</fullName>
    </submittedName>
</protein>
<keyword evidence="1" id="KW-1133">Transmembrane helix</keyword>